<sequence>MGIFAEQLIKGVNSMVIFLSRSEERVLVAITAGTVQPKPINSGTILRPERPIFRRSLSMTKATLAIYPVSSKIERKKNNTTIMGKKLKTLPTPAKIPSITKLCTTVFMPYKVSP</sequence>
<accession>A0A645E2P4</accession>
<organism evidence="1">
    <name type="scientific">bioreactor metagenome</name>
    <dbReference type="NCBI Taxonomy" id="1076179"/>
    <lineage>
        <taxon>unclassified sequences</taxon>
        <taxon>metagenomes</taxon>
        <taxon>ecological metagenomes</taxon>
    </lineage>
</organism>
<name>A0A645E2P4_9ZZZZ</name>
<dbReference type="AlphaFoldDB" id="A0A645E2P4"/>
<dbReference type="EMBL" id="VSSQ01042476">
    <property type="protein sequence ID" value="MPM96064.1"/>
    <property type="molecule type" value="Genomic_DNA"/>
</dbReference>
<protein>
    <submittedName>
        <fullName evidence="1">Uncharacterized protein</fullName>
    </submittedName>
</protein>
<proteinExistence type="predicted"/>
<comment type="caution">
    <text evidence="1">The sequence shown here is derived from an EMBL/GenBank/DDBJ whole genome shotgun (WGS) entry which is preliminary data.</text>
</comment>
<reference evidence="1" key="1">
    <citation type="submission" date="2019-08" db="EMBL/GenBank/DDBJ databases">
        <authorList>
            <person name="Kucharzyk K."/>
            <person name="Murdoch R.W."/>
            <person name="Higgins S."/>
            <person name="Loffler F."/>
        </authorList>
    </citation>
    <scope>NUCLEOTIDE SEQUENCE</scope>
</reference>
<evidence type="ECO:0000313" key="1">
    <source>
        <dbReference type="EMBL" id="MPM96064.1"/>
    </source>
</evidence>
<gene>
    <name evidence="1" type="ORF">SDC9_143220</name>
</gene>